<evidence type="ECO:0000313" key="3">
    <source>
        <dbReference type="Proteomes" id="UP000199513"/>
    </source>
</evidence>
<gene>
    <name evidence="2" type="ORF">SAMN04488541_10589</name>
</gene>
<evidence type="ECO:0000256" key="1">
    <source>
        <dbReference type="SAM" id="SignalP"/>
    </source>
</evidence>
<dbReference type="AlphaFoldDB" id="A0A1I2JMR2"/>
<organism evidence="2 3">
    <name type="scientific">Thermoflexibacter ruber</name>
    <dbReference type="NCBI Taxonomy" id="1003"/>
    <lineage>
        <taxon>Bacteria</taxon>
        <taxon>Pseudomonadati</taxon>
        <taxon>Bacteroidota</taxon>
        <taxon>Cytophagia</taxon>
        <taxon>Cytophagales</taxon>
        <taxon>Thermoflexibacteraceae</taxon>
        <taxon>Thermoflexibacter</taxon>
    </lineage>
</organism>
<evidence type="ECO:0008006" key="4">
    <source>
        <dbReference type="Google" id="ProtNLM"/>
    </source>
</evidence>
<proteinExistence type="predicted"/>
<dbReference type="STRING" id="1003.SAMN04488541_10589"/>
<name>A0A1I2JMR2_9BACT</name>
<protein>
    <recommendedName>
        <fullName evidence="4">Transglutaminase-like superfamily protein</fullName>
    </recommendedName>
</protein>
<sequence length="361" mass="42316">MKQRKLQIILLIFIVLASCTQHQDKEVVTTTIAEKPKPTFQSDTTIYCQDKYYNLAFQEINQMLEDKIPMDFKRASFLIEWAYLKGDLDYDIFCQDIARIARDLKTFIKAKGVEQYKTAGNFALYEFFTKPHSMNQYKPFTYDFEDFYGEKDYQNVFVTKLLRTHTGQCRSMPMLYKILAEEIGAESYLALAPNHLYIKHLDEQNKWVNVELTNGHFSSDAWMISSSGMSAEAIQSGIYMKDLTMKESIAFCMTELSLAYTKQYGHTEFCLLCCEASIKHHKNSVSAILHKHITLKNLGLAYKKKYGNKPNEKMKKYHEEWLATHYQLNELGHREVTKEQYAQWAKEMEIEKEKRQTQAKN</sequence>
<dbReference type="EMBL" id="FONY01000058">
    <property type="protein sequence ID" value="SFF56112.1"/>
    <property type="molecule type" value="Genomic_DNA"/>
</dbReference>
<keyword evidence="1" id="KW-0732">Signal</keyword>
<reference evidence="2 3" key="1">
    <citation type="submission" date="2016-10" db="EMBL/GenBank/DDBJ databases">
        <authorList>
            <person name="de Groot N.N."/>
        </authorList>
    </citation>
    <scope>NUCLEOTIDE SEQUENCE [LARGE SCALE GENOMIC DNA]</scope>
    <source>
        <strain>GEY</strain>
        <strain evidence="3">DSM 9560</strain>
    </source>
</reference>
<accession>A0A1I2JMR2</accession>
<dbReference type="RefSeq" id="WP_091549332.1">
    <property type="nucleotide sequence ID" value="NZ_FONY01000058.1"/>
</dbReference>
<keyword evidence="3" id="KW-1185">Reference proteome</keyword>
<feature type="signal peptide" evidence="1">
    <location>
        <begin position="1"/>
        <end position="22"/>
    </location>
</feature>
<dbReference type="PROSITE" id="PS51257">
    <property type="entry name" value="PROKAR_LIPOPROTEIN"/>
    <property type="match status" value="1"/>
</dbReference>
<evidence type="ECO:0000313" key="2">
    <source>
        <dbReference type="EMBL" id="SFF56112.1"/>
    </source>
</evidence>
<dbReference type="Proteomes" id="UP000199513">
    <property type="component" value="Unassembled WGS sequence"/>
</dbReference>
<dbReference type="OrthoDB" id="1041391at2"/>
<feature type="chain" id="PRO_5011790268" description="Transglutaminase-like superfamily protein" evidence="1">
    <location>
        <begin position="23"/>
        <end position="361"/>
    </location>
</feature>